<feature type="transmembrane region" description="Helical" evidence="1">
    <location>
        <begin position="85"/>
        <end position="110"/>
    </location>
</feature>
<sequence>MRKILFTSVLLSLALPIIVLADCPPGSVCIENPLTATSFEAIVGNGIDFIFKIAVVLAPLMVIFGGFLFLTAGGNAEQINRAKNLLIWTAIGFLVVLLSKGILAIINQILGVRGG</sequence>
<dbReference type="Proteomes" id="UP000230304">
    <property type="component" value="Unassembled WGS sequence"/>
</dbReference>
<keyword evidence="1" id="KW-1133">Transmembrane helix</keyword>
<evidence type="ECO:0000313" key="3">
    <source>
        <dbReference type="Proteomes" id="UP000230304"/>
    </source>
</evidence>
<organism evidence="2 3">
    <name type="scientific">Candidatus Nealsonbacteria bacterium CG02_land_8_20_14_3_00_40_11</name>
    <dbReference type="NCBI Taxonomy" id="1974700"/>
    <lineage>
        <taxon>Bacteria</taxon>
        <taxon>Candidatus Nealsoniibacteriota</taxon>
    </lineage>
</organism>
<keyword evidence="1" id="KW-0472">Membrane</keyword>
<proteinExistence type="predicted"/>
<keyword evidence="1" id="KW-0812">Transmembrane</keyword>
<comment type="caution">
    <text evidence="2">The sequence shown here is derived from an EMBL/GenBank/DDBJ whole genome shotgun (WGS) entry which is preliminary data.</text>
</comment>
<accession>A0A2M7D851</accession>
<evidence type="ECO:0008006" key="4">
    <source>
        <dbReference type="Google" id="ProtNLM"/>
    </source>
</evidence>
<evidence type="ECO:0000313" key="2">
    <source>
        <dbReference type="EMBL" id="PIV43062.1"/>
    </source>
</evidence>
<gene>
    <name evidence="2" type="ORF">COS26_01170</name>
</gene>
<protein>
    <recommendedName>
        <fullName evidence="4">TrbC/VIRB2 family protein</fullName>
    </recommendedName>
</protein>
<dbReference type="Pfam" id="PF18895">
    <property type="entry name" value="T4SS_pilin"/>
    <property type="match status" value="1"/>
</dbReference>
<dbReference type="EMBL" id="PEUA01000027">
    <property type="protein sequence ID" value="PIV43062.1"/>
    <property type="molecule type" value="Genomic_DNA"/>
</dbReference>
<dbReference type="InterPro" id="IPR043993">
    <property type="entry name" value="T4SS_pilin"/>
</dbReference>
<reference evidence="3" key="1">
    <citation type="submission" date="2017-09" db="EMBL/GenBank/DDBJ databases">
        <title>Depth-based differentiation of microbial function through sediment-hosted aquifers and enrichment of novel symbionts in the deep terrestrial subsurface.</title>
        <authorList>
            <person name="Probst A.J."/>
            <person name="Ladd B."/>
            <person name="Jarett J.K."/>
            <person name="Geller-Mcgrath D.E."/>
            <person name="Sieber C.M.K."/>
            <person name="Emerson J.B."/>
            <person name="Anantharaman K."/>
            <person name="Thomas B.C."/>
            <person name="Malmstrom R."/>
            <person name="Stieglmeier M."/>
            <person name="Klingl A."/>
            <person name="Woyke T."/>
            <person name="Ryan C.M."/>
            <person name="Banfield J.F."/>
        </authorList>
    </citation>
    <scope>NUCLEOTIDE SEQUENCE [LARGE SCALE GENOMIC DNA]</scope>
</reference>
<name>A0A2M7D851_9BACT</name>
<dbReference type="AlphaFoldDB" id="A0A2M7D851"/>
<evidence type="ECO:0000256" key="1">
    <source>
        <dbReference type="SAM" id="Phobius"/>
    </source>
</evidence>
<feature type="transmembrane region" description="Helical" evidence="1">
    <location>
        <begin position="49"/>
        <end position="73"/>
    </location>
</feature>